<gene>
    <name evidence="2" type="primary">103317483</name>
</gene>
<feature type="chain" id="PRO_5036207444" evidence="1">
    <location>
        <begin position="26"/>
        <end position="421"/>
    </location>
</feature>
<dbReference type="KEGG" id="nvi:103317483"/>
<name>A0A7M7LV19_NASVI</name>
<dbReference type="EnsemblMetazoa" id="XM_031930380">
    <property type="protein sequence ID" value="XP_031786240"/>
    <property type="gene ID" value="LOC103317483"/>
</dbReference>
<dbReference type="Proteomes" id="UP000002358">
    <property type="component" value="Chromosome 1"/>
</dbReference>
<sequence>MLSKLAFSAFSILVLLGSWISSTAALDSVVRSLSKNWTLPAKSRDEINIKAGNLLPIVVKDENGVLYMTCQQFNAESTVLCKVTLERWPFEDGAYETTCDGVEISAVQDLRDLSDISLYSLAPDKVLIVHTRYEDMSNNFEENFNLTILDMADCTTASLDGYGNSFNSMPVLHRDHFAMIFKAGKYCTAEQACKVSLDFEGKRINDSQPFDAGRNNLLLLPVSYDSPELGYYSFNFTDEPNTFRFSYVSWSGQEKLLLTDSNDVIPTKIGHSNAHELHGVCWIHHDGSSWARCAQFDTEKLRMNVTVKLPGMAQWLAVHNLDDGSGILLATGDTVRRRGKSADAPHFCEGFRLQRIRSDGTKYESLCISGSELQSINFHSYFEAQIIEKGSAFCVIWVVRDENRDTLSLLYERKCIPKKYL</sequence>
<dbReference type="EnsemblMetazoa" id="XM_008215661">
    <property type="protein sequence ID" value="XP_008213883"/>
    <property type="gene ID" value="LOC103317483"/>
</dbReference>
<dbReference type="InParanoid" id="A0A7M7LV19"/>
<accession>A0A7M7LV19</accession>
<evidence type="ECO:0000256" key="1">
    <source>
        <dbReference type="SAM" id="SignalP"/>
    </source>
</evidence>
<proteinExistence type="predicted"/>
<keyword evidence="3" id="KW-1185">Reference proteome</keyword>
<keyword evidence="1" id="KW-0732">Signal</keyword>
<protein>
    <submittedName>
        <fullName evidence="2">Uncharacterized protein</fullName>
    </submittedName>
</protein>
<feature type="signal peptide" evidence="1">
    <location>
        <begin position="1"/>
        <end position="25"/>
    </location>
</feature>
<evidence type="ECO:0000313" key="3">
    <source>
        <dbReference type="Proteomes" id="UP000002358"/>
    </source>
</evidence>
<dbReference type="OMA" id="HSNAHEL"/>
<evidence type="ECO:0000313" key="2">
    <source>
        <dbReference type="EnsemblMetazoa" id="XP_008213883"/>
    </source>
</evidence>
<dbReference type="AlphaFoldDB" id="A0A7M7LV19"/>
<organism evidence="2 3">
    <name type="scientific">Nasonia vitripennis</name>
    <name type="common">Parasitic wasp</name>
    <dbReference type="NCBI Taxonomy" id="7425"/>
    <lineage>
        <taxon>Eukaryota</taxon>
        <taxon>Metazoa</taxon>
        <taxon>Ecdysozoa</taxon>
        <taxon>Arthropoda</taxon>
        <taxon>Hexapoda</taxon>
        <taxon>Insecta</taxon>
        <taxon>Pterygota</taxon>
        <taxon>Neoptera</taxon>
        <taxon>Endopterygota</taxon>
        <taxon>Hymenoptera</taxon>
        <taxon>Apocrita</taxon>
        <taxon>Proctotrupomorpha</taxon>
        <taxon>Chalcidoidea</taxon>
        <taxon>Pteromalidae</taxon>
        <taxon>Pteromalinae</taxon>
        <taxon>Nasonia</taxon>
    </lineage>
</organism>
<reference evidence="2" key="1">
    <citation type="submission" date="2021-01" db="UniProtKB">
        <authorList>
            <consortium name="EnsemblMetazoa"/>
        </authorList>
    </citation>
    <scope>IDENTIFICATION</scope>
</reference>